<dbReference type="EMBL" id="JAFBDR010000011">
    <property type="protein sequence ID" value="MBM7571725.1"/>
    <property type="molecule type" value="Genomic_DNA"/>
</dbReference>
<comment type="similarity">
    <text evidence="2">Belongs to the BshC family.</text>
</comment>
<evidence type="ECO:0000256" key="1">
    <source>
        <dbReference type="ARBA" id="ARBA00022598"/>
    </source>
</evidence>
<organism evidence="5 6">
    <name type="scientific">Aquibacillus albus</name>
    <dbReference type="NCBI Taxonomy" id="1168171"/>
    <lineage>
        <taxon>Bacteria</taxon>
        <taxon>Bacillati</taxon>
        <taxon>Bacillota</taxon>
        <taxon>Bacilli</taxon>
        <taxon>Bacillales</taxon>
        <taxon>Bacillaceae</taxon>
        <taxon>Aquibacillus</taxon>
    </lineage>
</organism>
<comment type="function">
    <text evidence="2">Involved in bacillithiol (BSH) biosynthesis. May catalyze the last step of the pathway, the addition of cysteine to glucosamine malate (GlcN-Mal) to generate BSH.</text>
</comment>
<dbReference type="InterPro" id="IPR011199">
    <property type="entry name" value="Bacillithiol_biosynth_BshC"/>
</dbReference>
<name>A0ABS2N1D6_9BACI</name>
<evidence type="ECO:0000313" key="5">
    <source>
        <dbReference type="EMBL" id="MBM7571725.1"/>
    </source>
</evidence>
<sequence>MRIDAVKLSTNNRLAIDYYQSDKAIMKYFDYLPFESATFQQRLADLKERQFNRFSLSEVLKQLNTDWDAPDSTLENIERLKDDNSVVVIGGQQAGLLTGPLFTIHKIVSIIHLAKKQEENLQVPVIPVFWIAGEDHDFEEINHILLAKKDRMQKYKIKQQVTNKQAMSSLELDKDAASHWIKQIFMDIPETEYTKDLYGLINKELDKSSSYVDFFARIILNLFEKEGLVLVDSGSPLVRELERNHFCELIDKQPWISKGVYQQTQKMKSNGYSVSIDAEENDAHVFYHKDGERILLIRDEEGNWVGKQNECRLTTDELLHIAKHKPELLSNNVVTRPLMQELLFPSLAFLGGLGEVAYWSVLKPAFEAIEIKMPPVLPRLSFTLMDRKIEKKLQHFGLDPIQVINRGLDQDKGNWLASQTSPPIELLTEQVKDSFDRAHKPLRNLANSLGPDLGGLAEKNLIYIFEDLHFLQDKMKKSLENKNKHAIESFNHMQTMLRPEGGLQERSWNVIPFINSFGTDFINQMVEHTYDFEQSHYIIYF</sequence>
<dbReference type="EC" id="6.-.-.-" evidence="2"/>
<comment type="caution">
    <text evidence="5">The sequence shown here is derived from an EMBL/GenBank/DDBJ whole genome shotgun (WGS) entry which is preliminary data.</text>
</comment>
<evidence type="ECO:0000256" key="2">
    <source>
        <dbReference type="HAMAP-Rule" id="MF_01867"/>
    </source>
</evidence>
<keyword evidence="1 2" id="KW-0436">Ligase</keyword>
<dbReference type="NCBIfam" id="TIGR03998">
    <property type="entry name" value="thiol_BshC"/>
    <property type="match status" value="1"/>
</dbReference>
<gene>
    <name evidence="2" type="primary">bshC</name>
    <name evidence="5" type="ORF">JOC48_002226</name>
</gene>
<dbReference type="InterPro" id="IPR055398">
    <property type="entry name" value="Rossmann-like_BshC"/>
</dbReference>
<reference evidence="5 6" key="1">
    <citation type="submission" date="2021-01" db="EMBL/GenBank/DDBJ databases">
        <title>Genomic Encyclopedia of Type Strains, Phase IV (KMG-IV): sequencing the most valuable type-strain genomes for metagenomic binning, comparative biology and taxonomic classification.</title>
        <authorList>
            <person name="Goeker M."/>
        </authorList>
    </citation>
    <scope>NUCLEOTIDE SEQUENCE [LARGE SCALE GENOMIC DNA]</scope>
    <source>
        <strain evidence="5 6">DSM 23711</strain>
    </source>
</reference>
<dbReference type="InterPro" id="IPR055399">
    <property type="entry name" value="CC_BshC"/>
</dbReference>
<accession>A0ABS2N1D6</accession>
<dbReference type="Pfam" id="PF10079">
    <property type="entry name" value="Rossmann-like_BshC"/>
    <property type="match status" value="1"/>
</dbReference>
<dbReference type="HAMAP" id="MF_01867">
    <property type="entry name" value="BshC"/>
    <property type="match status" value="1"/>
</dbReference>
<evidence type="ECO:0000259" key="4">
    <source>
        <dbReference type="Pfam" id="PF24850"/>
    </source>
</evidence>
<dbReference type="Pfam" id="PF24850">
    <property type="entry name" value="CC_BshC"/>
    <property type="match status" value="1"/>
</dbReference>
<dbReference type="Proteomes" id="UP001296943">
    <property type="component" value="Unassembled WGS sequence"/>
</dbReference>
<evidence type="ECO:0000259" key="3">
    <source>
        <dbReference type="Pfam" id="PF10079"/>
    </source>
</evidence>
<evidence type="ECO:0000313" key="6">
    <source>
        <dbReference type="Proteomes" id="UP001296943"/>
    </source>
</evidence>
<protein>
    <recommendedName>
        <fullName evidence="2">Putative cysteine ligase BshC</fullName>
        <ecNumber evidence="2">6.-.-.-</ecNumber>
    </recommendedName>
</protein>
<proteinExistence type="inferred from homology"/>
<keyword evidence="6" id="KW-1185">Reference proteome</keyword>
<feature type="domain" description="Bacillithiol biosynthesis BshC N-terminal Rossmann-like" evidence="3">
    <location>
        <begin position="1"/>
        <end position="380"/>
    </location>
</feature>
<feature type="domain" description="Bacillithiol biosynthesis BshC C-terminal coiled-coil" evidence="4">
    <location>
        <begin position="382"/>
        <end position="541"/>
    </location>
</feature>
<dbReference type="PIRSF" id="PIRSF012535">
    <property type="entry name" value="UCP012535"/>
    <property type="match status" value="1"/>
</dbReference>